<feature type="transmembrane region" description="Helical" evidence="18">
    <location>
        <begin position="14"/>
        <end position="33"/>
    </location>
</feature>
<name>A0A2S9KAN4_9BURK</name>
<keyword evidence="9" id="KW-0547">Nucleotide-binding</keyword>
<dbReference type="Gene3D" id="6.10.340.10">
    <property type="match status" value="1"/>
</dbReference>
<evidence type="ECO:0000256" key="3">
    <source>
        <dbReference type="ARBA" id="ARBA00012438"/>
    </source>
</evidence>
<dbReference type="Gene3D" id="1.10.287.130">
    <property type="match status" value="1"/>
</dbReference>
<feature type="coiled-coil region" evidence="17">
    <location>
        <begin position="371"/>
        <end position="409"/>
    </location>
</feature>
<comment type="caution">
    <text evidence="22">The sequence shown here is derived from an EMBL/GenBank/DDBJ whole genome shotgun (WGS) entry which is preliminary data.</text>
</comment>
<dbReference type="PANTHER" id="PTHR43047">
    <property type="entry name" value="TWO-COMPONENT HISTIDINE PROTEIN KINASE"/>
    <property type="match status" value="1"/>
</dbReference>
<keyword evidence="6 18" id="KW-0812">Transmembrane</keyword>
<dbReference type="InterPro" id="IPR005467">
    <property type="entry name" value="His_kinase_dom"/>
</dbReference>
<gene>
    <name evidence="22" type="ORF">C6P61_16140</name>
</gene>
<comment type="function">
    <text evidence="14">Member of the two-component regulatory system BvgS/BvgA. Phosphorylates BvgA via a four-step phosphorelay in response to environmental signals.</text>
</comment>
<dbReference type="Pfam" id="PF00512">
    <property type="entry name" value="HisKA"/>
    <property type="match status" value="1"/>
</dbReference>
<feature type="modified residue" description="Phosphohistidine" evidence="16">
    <location>
        <position position="726"/>
    </location>
</feature>
<keyword evidence="17" id="KW-0175">Coiled coil</keyword>
<keyword evidence="4 16" id="KW-0597">Phosphoprotein</keyword>
<keyword evidence="12" id="KW-0843">Virulence</keyword>
<evidence type="ECO:0000313" key="22">
    <source>
        <dbReference type="EMBL" id="PRD67513.1"/>
    </source>
</evidence>
<dbReference type="OrthoDB" id="9804645at2"/>
<feature type="transmembrane region" description="Helical" evidence="18">
    <location>
        <begin position="317"/>
        <end position="336"/>
    </location>
</feature>
<evidence type="ECO:0000256" key="17">
    <source>
        <dbReference type="SAM" id="Coils"/>
    </source>
</evidence>
<dbReference type="CDD" id="cd16922">
    <property type="entry name" value="HATPase_EvgS-ArcB-TorS-like"/>
    <property type="match status" value="1"/>
</dbReference>
<dbReference type="SUPFAM" id="SSF47384">
    <property type="entry name" value="Homodimeric domain of signal transducing histidine kinase"/>
    <property type="match status" value="1"/>
</dbReference>
<protein>
    <recommendedName>
        <fullName evidence="15">Virulence sensor protein BvgS</fullName>
        <ecNumber evidence="3">2.7.13.3</ecNumber>
    </recommendedName>
</protein>
<proteinExistence type="predicted"/>
<dbReference type="SUPFAM" id="SSF55874">
    <property type="entry name" value="ATPase domain of HSP90 chaperone/DNA topoisomerase II/histidine kinase"/>
    <property type="match status" value="1"/>
</dbReference>
<comment type="catalytic activity">
    <reaction evidence="1">
        <text>ATP + protein L-histidine = ADP + protein N-phospho-L-histidine.</text>
        <dbReference type="EC" id="2.7.13.3"/>
    </reaction>
</comment>
<evidence type="ECO:0000259" key="19">
    <source>
        <dbReference type="PROSITE" id="PS50109"/>
    </source>
</evidence>
<dbReference type="Gene3D" id="1.20.120.160">
    <property type="entry name" value="HPT domain"/>
    <property type="match status" value="1"/>
</dbReference>
<feature type="domain" description="HPt" evidence="21">
    <location>
        <begin position="687"/>
        <end position="787"/>
    </location>
</feature>
<keyword evidence="8" id="KW-0418">Kinase</keyword>
<keyword evidence="10 18" id="KW-1133">Transmembrane helix</keyword>
<evidence type="ECO:0000256" key="12">
    <source>
        <dbReference type="ARBA" id="ARBA00023026"/>
    </source>
</evidence>
<evidence type="ECO:0000256" key="1">
    <source>
        <dbReference type="ARBA" id="ARBA00000085"/>
    </source>
</evidence>
<evidence type="ECO:0000256" key="2">
    <source>
        <dbReference type="ARBA" id="ARBA00004127"/>
    </source>
</evidence>
<accession>A0A2S9KAN4</accession>
<evidence type="ECO:0000256" key="9">
    <source>
        <dbReference type="ARBA" id="ARBA00022840"/>
    </source>
</evidence>
<evidence type="ECO:0000313" key="23">
    <source>
        <dbReference type="Proteomes" id="UP000238326"/>
    </source>
</evidence>
<dbReference type="InterPro" id="IPR036890">
    <property type="entry name" value="HATPase_C_sf"/>
</dbReference>
<evidence type="ECO:0000256" key="7">
    <source>
        <dbReference type="ARBA" id="ARBA00022729"/>
    </source>
</evidence>
<keyword evidence="13 18" id="KW-0472">Membrane</keyword>
<evidence type="ECO:0000256" key="11">
    <source>
        <dbReference type="ARBA" id="ARBA00023012"/>
    </source>
</evidence>
<dbReference type="FunFam" id="3.30.565.10:FF:000010">
    <property type="entry name" value="Sensor histidine kinase RcsC"/>
    <property type="match status" value="1"/>
</dbReference>
<keyword evidence="9" id="KW-0067">ATP-binding</keyword>
<dbReference type="InterPro" id="IPR003660">
    <property type="entry name" value="HAMP_dom"/>
</dbReference>
<sequence>MSLPIIQFKLKSKLTALVIGLVVFLTTILGFYFDGVLKAHFREQAQQQLQHGFDRLALHLEQTEAELREGVAFVQQDLQFIASMDLIDRYQDKSQYNSFLIDEEKKSLANALLTHAKLAFHHSAVLYDRHGELIAYVRKAQGRYRLTYITFADGQAAAQQRDEGELLYAPAPLPPQNGLVRLQHPSYRKRGPDGTIIISYHPLDDRLLIRSHLSIMRDDAGEIIGHIEMNRVIDRSFFESFSRDLGYAMSASFVSPRADRAQQLDANLTAPPIALIENRDTFIGVISKPTTSGTVYFTAQLPHAQGEKLLNRNQRQLVGLLLLAIGCTLLLAHFVLRHLLERPLAALRLQIERIQQQDSSKAMLVKSGDEIEAVSRTLDQLAATVNAREQELEQQRQDLEDLLIQRTADLAALHEIGIRLRDAKEVAEGANQAKSEFLAVMSHELRTPMNGILGMAQLLDSQEFSAADRHKHLQVLLDSGQQLQALLNDILNFSQSEAGEGPLQLVDCALPGLLHDCVAVFEAAARHKHLQLKSHCELGTQTHYRVDPLCLRQLLSKLIDNAIKFSHEGQIRVELNALESDEDSTLLEFSVSDTGIGIAAEQLGTVFECFKQLDGSRTRRYGGSGLGLAIASQLAQRMGGELGVNSEPGRGSRFWLRLRAPHAGRQPTQIAQPVLDLDQATKALGGDQDLLRTVLASFQQDFSDAADRLSAMLARKEFGPALRLLHTIKGLAPLCGAGALHRLALQFEQGLKQGDQRLLQAFNACLQQALDAAQALCAPTGTALSKASAAPASPDEPDAAGIRLGELPPLLEALAHLLEGNQVRSQPCSEAIEALLAGTRWQADYAPIGEAIANFDFEIALQQLQNFASKHQRHRP</sequence>
<dbReference type="AlphaFoldDB" id="A0A2S9KAN4"/>
<dbReference type="InterPro" id="IPR008207">
    <property type="entry name" value="Sig_transdc_His_kin_Hpt_dom"/>
</dbReference>
<dbReference type="SMART" id="SM00387">
    <property type="entry name" value="HATPase_c"/>
    <property type="match status" value="1"/>
</dbReference>
<evidence type="ECO:0000256" key="10">
    <source>
        <dbReference type="ARBA" id="ARBA00022989"/>
    </source>
</evidence>
<dbReference type="SMART" id="SM00304">
    <property type="entry name" value="HAMP"/>
    <property type="match status" value="1"/>
</dbReference>
<dbReference type="SMART" id="SM00388">
    <property type="entry name" value="HisKA"/>
    <property type="match status" value="1"/>
</dbReference>
<dbReference type="GO" id="GO:0016020">
    <property type="term" value="C:membrane"/>
    <property type="evidence" value="ECO:0007669"/>
    <property type="project" value="UniProtKB-SubCell"/>
</dbReference>
<dbReference type="PROSITE" id="PS50894">
    <property type="entry name" value="HPT"/>
    <property type="match status" value="1"/>
</dbReference>
<reference evidence="22 23" key="1">
    <citation type="submission" date="2018-03" db="EMBL/GenBank/DDBJ databases">
        <title>Comparative genomics illustrates the genes involved in a hyperalkaliphilic mechanisms of Serpentinomonas isolated from highly-alkaline calcium-rich serpentinized springs.</title>
        <authorList>
            <person name="Suzuki S."/>
            <person name="Ishii S."/>
            <person name="Walworth N."/>
            <person name="Bird L."/>
            <person name="Kuenen J.G."/>
            <person name="Nealson K.H."/>
        </authorList>
    </citation>
    <scope>NUCLEOTIDE SEQUENCE [LARGE SCALE GENOMIC DNA]</scope>
    <source>
        <strain evidence="22 23">83</strain>
    </source>
</reference>
<keyword evidence="7" id="KW-0732">Signal</keyword>
<evidence type="ECO:0000256" key="18">
    <source>
        <dbReference type="SAM" id="Phobius"/>
    </source>
</evidence>
<comment type="subcellular location">
    <subcellularLocation>
        <location evidence="2">Endomembrane system</location>
        <topology evidence="2">Multi-pass membrane protein</topology>
    </subcellularLocation>
</comment>
<dbReference type="Pfam" id="PF02518">
    <property type="entry name" value="HATPase_c"/>
    <property type="match status" value="1"/>
</dbReference>
<dbReference type="InterPro" id="IPR036097">
    <property type="entry name" value="HisK_dim/P_sf"/>
</dbReference>
<feature type="domain" description="HAMP" evidence="20">
    <location>
        <begin position="338"/>
        <end position="390"/>
    </location>
</feature>
<evidence type="ECO:0000256" key="6">
    <source>
        <dbReference type="ARBA" id="ARBA00022692"/>
    </source>
</evidence>
<keyword evidence="23" id="KW-1185">Reference proteome</keyword>
<evidence type="ECO:0000256" key="13">
    <source>
        <dbReference type="ARBA" id="ARBA00023136"/>
    </source>
</evidence>
<dbReference type="InterPro" id="IPR003661">
    <property type="entry name" value="HisK_dim/P_dom"/>
</dbReference>
<evidence type="ECO:0000256" key="5">
    <source>
        <dbReference type="ARBA" id="ARBA00022679"/>
    </source>
</evidence>
<feature type="domain" description="Histidine kinase" evidence="19">
    <location>
        <begin position="440"/>
        <end position="662"/>
    </location>
</feature>
<dbReference type="CDD" id="cd06225">
    <property type="entry name" value="HAMP"/>
    <property type="match status" value="1"/>
</dbReference>
<evidence type="ECO:0000259" key="20">
    <source>
        <dbReference type="PROSITE" id="PS50885"/>
    </source>
</evidence>
<organism evidence="22 23">
    <name type="scientific">Malikia spinosa</name>
    <dbReference type="NCBI Taxonomy" id="86180"/>
    <lineage>
        <taxon>Bacteria</taxon>
        <taxon>Pseudomonadati</taxon>
        <taxon>Pseudomonadota</taxon>
        <taxon>Betaproteobacteria</taxon>
        <taxon>Burkholderiales</taxon>
        <taxon>Comamonadaceae</taxon>
        <taxon>Malikia</taxon>
    </lineage>
</organism>
<evidence type="ECO:0000256" key="15">
    <source>
        <dbReference type="ARBA" id="ARBA00070152"/>
    </source>
</evidence>
<dbReference type="GO" id="GO:0000155">
    <property type="term" value="F:phosphorelay sensor kinase activity"/>
    <property type="evidence" value="ECO:0007669"/>
    <property type="project" value="InterPro"/>
</dbReference>
<dbReference type="EC" id="2.7.13.3" evidence="3"/>
<dbReference type="CDD" id="cd00082">
    <property type="entry name" value="HisKA"/>
    <property type="match status" value="1"/>
</dbReference>
<keyword evidence="5" id="KW-0808">Transferase</keyword>
<dbReference type="EMBL" id="PVLR01000057">
    <property type="protein sequence ID" value="PRD67513.1"/>
    <property type="molecule type" value="Genomic_DNA"/>
</dbReference>
<dbReference type="PRINTS" id="PR00344">
    <property type="entry name" value="BCTRLSENSOR"/>
</dbReference>
<dbReference type="InterPro" id="IPR003594">
    <property type="entry name" value="HATPase_dom"/>
</dbReference>
<dbReference type="PROSITE" id="PS50109">
    <property type="entry name" value="HIS_KIN"/>
    <property type="match status" value="1"/>
</dbReference>
<dbReference type="InterPro" id="IPR004358">
    <property type="entry name" value="Sig_transdc_His_kin-like_C"/>
</dbReference>
<dbReference type="Gene3D" id="3.30.565.10">
    <property type="entry name" value="Histidine kinase-like ATPase, C-terminal domain"/>
    <property type="match status" value="1"/>
</dbReference>
<evidence type="ECO:0000256" key="8">
    <source>
        <dbReference type="ARBA" id="ARBA00022777"/>
    </source>
</evidence>
<dbReference type="SUPFAM" id="SSF47226">
    <property type="entry name" value="Histidine-containing phosphotransfer domain, HPT domain"/>
    <property type="match status" value="1"/>
</dbReference>
<evidence type="ECO:0000256" key="14">
    <source>
        <dbReference type="ARBA" id="ARBA00058004"/>
    </source>
</evidence>
<evidence type="ECO:0000256" key="4">
    <source>
        <dbReference type="ARBA" id="ARBA00022553"/>
    </source>
</evidence>
<dbReference type="PANTHER" id="PTHR43047:SF64">
    <property type="entry name" value="HISTIDINE KINASE CONTAINING CHEY-HOMOLOGOUS RECEIVER DOMAIN AND PAS DOMAIN-RELATED"/>
    <property type="match status" value="1"/>
</dbReference>
<dbReference type="PROSITE" id="PS50885">
    <property type="entry name" value="HAMP"/>
    <property type="match status" value="1"/>
</dbReference>
<dbReference type="Pfam" id="PF01627">
    <property type="entry name" value="Hpt"/>
    <property type="match status" value="1"/>
</dbReference>
<evidence type="ECO:0000256" key="16">
    <source>
        <dbReference type="PROSITE-ProRule" id="PRU00110"/>
    </source>
</evidence>
<dbReference type="RefSeq" id="WP_105730949.1">
    <property type="nucleotide sequence ID" value="NZ_PVLR01000057.1"/>
</dbReference>
<dbReference type="InterPro" id="IPR036641">
    <property type="entry name" value="HPT_dom_sf"/>
</dbReference>
<dbReference type="Proteomes" id="UP000238326">
    <property type="component" value="Unassembled WGS sequence"/>
</dbReference>
<evidence type="ECO:0000259" key="21">
    <source>
        <dbReference type="PROSITE" id="PS50894"/>
    </source>
</evidence>
<keyword evidence="11" id="KW-0902">Two-component regulatory system</keyword>